<feature type="region of interest" description="Disordered" evidence="1">
    <location>
        <begin position="26"/>
        <end position="49"/>
    </location>
</feature>
<reference evidence="4" key="1">
    <citation type="submission" date="2016-06" db="UniProtKB">
        <authorList>
            <consortium name="WormBaseParasite"/>
        </authorList>
    </citation>
    <scope>IDENTIFICATION</scope>
</reference>
<protein>
    <submittedName>
        <fullName evidence="4">Inhibitor of host transcription</fullName>
    </submittedName>
</protein>
<dbReference type="WBParaSite" id="SSLN_0000142701-mRNA-1">
    <property type="protein sequence ID" value="SSLN_0000142701-mRNA-1"/>
    <property type="gene ID" value="SSLN_0000142701"/>
</dbReference>
<dbReference type="EMBL" id="UYSU01002730">
    <property type="protein sequence ID" value="VDL87584.1"/>
    <property type="molecule type" value="Genomic_DNA"/>
</dbReference>
<name>A0A183SAX5_SCHSO</name>
<reference evidence="2 3" key="2">
    <citation type="submission" date="2018-11" db="EMBL/GenBank/DDBJ databases">
        <authorList>
            <consortium name="Pathogen Informatics"/>
        </authorList>
    </citation>
    <scope>NUCLEOTIDE SEQUENCE [LARGE SCALE GENOMIC DNA]</scope>
    <source>
        <strain evidence="2 3">NST_G2</strain>
    </source>
</reference>
<accession>A0A183SAX5</accession>
<keyword evidence="3" id="KW-1185">Reference proteome</keyword>
<evidence type="ECO:0000313" key="4">
    <source>
        <dbReference type="WBParaSite" id="SSLN_0000142701-mRNA-1"/>
    </source>
</evidence>
<evidence type="ECO:0000256" key="1">
    <source>
        <dbReference type="SAM" id="MobiDB-lite"/>
    </source>
</evidence>
<dbReference type="OrthoDB" id="5970161at2759"/>
<evidence type="ECO:0000313" key="2">
    <source>
        <dbReference type="EMBL" id="VDL87584.1"/>
    </source>
</evidence>
<proteinExistence type="predicted"/>
<organism evidence="4">
    <name type="scientific">Schistocephalus solidus</name>
    <name type="common">Tapeworm</name>
    <dbReference type="NCBI Taxonomy" id="70667"/>
    <lineage>
        <taxon>Eukaryota</taxon>
        <taxon>Metazoa</taxon>
        <taxon>Spiralia</taxon>
        <taxon>Lophotrochozoa</taxon>
        <taxon>Platyhelminthes</taxon>
        <taxon>Cestoda</taxon>
        <taxon>Eucestoda</taxon>
        <taxon>Diphyllobothriidea</taxon>
        <taxon>Diphyllobothriidae</taxon>
        <taxon>Schistocephalus</taxon>
    </lineage>
</organism>
<gene>
    <name evidence="2" type="ORF">SSLN_LOCUS1373</name>
</gene>
<evidence type="ECO:0000313" key="3">
    <source>
        <dbReference type="Proteomes" id="UP000275846"/>
    </source>
</evidence>
<dbReference type="AlphaFoldDB" id="A0A183SAX5"/>
<dbReference type="Proteomes" id="UP000275846">
    <property type="component" value="Unassembled WGS sequence"/>
</dbReference>
<sequence length="98" mass="11186">MILPTIGITDRLGYQHVLSISPPDENIVQQRPMPVHPRGHLPRRKAEEDVSQPYMEFRIRSQKKEVFIVTATETVGTQHSLLGSVVYPDVRVEVIKNN</sequence>